<protein>
    <submittedName>
        <fullName evidence="1">Uncharacterized protein</fullName>
    </submittedName>
</protein>
<comment type="caution">
    <text evidence="1">The sequence shown here is derived from an EMBL/GenBank/DDBJ whole genome shotgun (WGS) entry which is preliminary data.</text>
</comment>
<dbReference type="EMBL" id="JAEHNZ010000001">
    <property type="protein sequence ID" value="MBK0395406.1"/>
    <property type="molecule type" value="Genomic_DNA"/>
</dbReference>
<keyword evidence="2" id="KW-1185">Reference proteome</keyword>
<accession>A0ABS1BQ62</accession>
<organism evidence="1 2">
    <name type="scientific">Kingella bonacorsii</name>
    <dbReference type="NCBI Taxonomy" id="2796361"/>
    <lineage>
        <taxon>Bacteria</taxon>
        <taxon>Pseudomonadati</taxon>
        <taxon>Pseudomonadota</taxon>
        <taxon>Betaproteobacteria</taxon>
        <taxon>Neisseriales</taxon>
        <taxon>Neisseriaceae</taxon>
        <taxon>Kingella</taxon>
    </lineage>
</organism>
<gene>
    <name evidence="1" type="ORF">JDW22_02090</name>
</gene>
<reference evidence="1 2" key="1">
    <citation type="journal article" date="2021" name="Pathogens">
        <title>Isolation and Characterization of Kingella bonacorsii sp. nov., A Novel Kingella Species Detected in a Stable Periodontitis Subject.</title>
        <authorList>
            <person name="Antezack A."/>
            <person name="Boxberger M."/>
            <person name="Rolland C."/>
            <person name="Monnet-Corti V."/>
            <person name="La Scola B."/>
        </authorList>
    </citation>
    <scope>NUCLEOTIDE SEQUENCE [LARGE SCALE GENOMIC DNA]</scope>
    <source>
        <strain evidence="1 2">Marseille-Q4569</strain>
    </source>
</reference>
<dbReference type="Proteomes" id="UP000614058">
    <property type="component" value="Unassembled WGS sequence"/>
</dbReference>
<dbReference type="RefSeq" id="WP_200521434.1">
    <property type="nucleotide sequence ID" value="NZ_JAEHNZ010000001.1"/>
</dbReference>
<sequence length="74" mass="8440">MRRMPLSDWARILTLAYIGFNGFYSWRFQAASAVCKTDNRWRVGGSPTSWKPVILCLISHLAASRRSIFSFQAA</sequence>
<evidence type="ECO:0000313" key="2">
    <source>
        <dbReference type="Proteomes" id="UP000614058"/>
    </source>
</evidence>
<proteinExistence type="predicted"/>
<name>A0ABS1BQ62_9NEIS</name>
<evidence type="ECO:0000313" key="1">
    <source>
        <dbReference type="EMBL" id="MBK0395406.1"/>
    </source>
</evidence>